<evidence type="ECO:0000256" key="2">
    <source>
        <dbReference type="ARBA" id="ARBA00022741"/>
    </source>
</evidence>
<evidence type="ECO:0000256" key="4">
    <source>
        <dbReference type="SAM" id="Phobius"/>
    </source>
</evidence>
<evidence type="ECO:0000313" key="6">
    <source>
        <dbReference type="EMBL" id="KAK7478142.1"/>
    </source>
</evidence>
<keyword evidence="4" id="KW-0472">Membrane</keyword>
<keyword evidence="2" id="KW-0547">Nucleotide-binding</keyword>
<dbReference type="InterPro" id="IPR045058">
    <property type="entry name" value="GIMA/IAN/Toc"/>
</dbReference>
<reference evidence="6 7" key="1">
    <citation type="journal article" date="2023" name="Sci. Data">
        <title>Genome assembly of the Korean intertidal mud-creeper Batillaria attramentaria.</title>
        <authorList>
            <person name="Patra A.K."/>
            <person name="Ho P.T."/>
            <person name="Jun S."/>
            <person name="Lee S.J."/>
            <person name="Kim Y."/>
            <person name="Won Y.J."/>
        </authorList>
    </citation>
    <scope>NUCLEOTIDE SEQUENCE [LARGE SCALE GENOMIC DNA]</scope>
    <source>
        <strain evidence="6">Wonlab-2016</strain>
    </source>
</reference>
<dbReference type="Pfam" id="PF04548">
    <property type="entry name" value="AIG1"/>
    <property type="match status" value="1"/>
</dbReference>
<keyword evidence="7" id="KW-1185">Reference proteome</keyword>
<dbReference type="PANTHER" id="PTHR10903:SF184">
    <property type="entry name" value="GTP-BINDING PROTEIN A"/>
    <property type="match status" value="1"/>
</dbReference>
<sequence length="289" mass="31956">MKGNGKKIEIELTELAVSSCPLALPNKFSILGCGAVTNDDMLRILIMGKAGNGKSSVGNTILREDRFPTGEGLTPATVTTDFAYSSGLAQKFKVIDTPDLTNIGMSQSQMECEVSMWKDLTSPYPSAILHTVRCDVRYTPEEHAIYKQMKNLWGDTFSFCQRLIVGLTFKDRQKGDIDQELRTTAPKELKSVLRDAGGRYVAFNNKAQNKDWQVEQLVKLIHTMSAERSKSGFRYNIKRALLGVAFFAAVFAVACVTTDNTTAAEAFGAISFASAAGWLYYILFRSRRA</sequence>
<keyword evidence="3" id="KW-0342">GTP-binding</keyword>
<protein>
    <recommendedName>
        <fullName evidence="5">AIG1-type G domain-containing protein</fullName>
    </recommendedName>
</protein>
<dbReference type="PROSITE" id="PS51720">
    <property type="entry name" value="G_AIG1"/>
    <property type="match status" value="1"/>
</dbReference>
<dbReference type="SUPFAM" id="SSF52540">
    <property type="entry name" value="P-loop containing nucleoside triphosphate hydrolases"/>
    <property type="match status" value="1"/>
</dbReference>
<evidence type="ECO:0000259" key="5">
    <source>
        <dbReference type="PROSITE" id="PS51720"/>
    </source>
</evidence>
<gene>
    <name evidence="6" type="ORF">BaRGS_00030589</name>
</gene>
<feature type="transmembrane region" description="Helical" evidence="4">
    <location>
        <begin position="240"/>
        <end position="260"/>
    </location>
</feature>
<organism evidence="6 7">
    <name type="scientific">Batillaria attramentaria</name>
    <dbReference type="NCBI Taxonomy" id="370345"/>
    <lineage>
        <taxon>Eukaryota</taxon>
        <taxon>Metazoa</taxon>
        <taxon>Spiralia</taxon>
        <taxon>Lophotrochozoa</taxon>
        <taxon>Mollusca</taxon>
        <taxon>Gastropoda</taxon>
        <taxon>Caenogastropoda</taxon>
        <taxon>Sorbeoconcha</taxon>
        <taxon>Cerithioidea</taxon>
        <taxon>Batillariidae</taxon>
        <taxon>Batillaria</taxon>
    </lineage>
</organism>
<evidence type="ECO:0000313" key="7">
    <source>
        <dbReference type="Proteomes" id="UP001519460"/>
    </source>
</evidence>
<keyword evidence="4" id="KW-1133">Transmembrane helix</keyword>
<name>A0ABD0JU34_9CAEN</name>
<evidence type="ECO:0000256" key="1">
    <source>
        <dbReference type="ARBA" id="ARBA00008535"/>
    </source>
</evidence>
<feature type="domain" description="AIG1-type G" evidence="5">
    <location>
        <begin position="39"/>
        <end position="242"/>
    </location>
</feature>
<dbReference type="InterPro" id="IPR006703">
    <property type="entry name" value="G_AIG1"/>
</dbReference>
<dbReference type="Proteomes" id="UP001519460">
    <property type="component" value="Unassembled WGS sequence"/>
</dbReference>
<dbReference type="PANTHER" id="PTHR10903">
    <property type="entry name" value="GTPASE, IMAP FAMILY MEMBER-RELATED"/>
    <property type="match status" value="1"/>
</dbReference>
<comment type="caution">
    <text evidence="6">The sequence shown here is derived from an EMBL/GenBank/DDBJ whole genome shotgun (WGS) entry which is preliminary data.</text>
</comment>
<comment type="similarity">
    <text evidence="1">Belongs to the TRAFAC class TrmE-Era-EngA-EngB-Septin-like GTPase superfamily. AIG1/Toc34/Toc159-like paraseptin GTPase family. IAN subfamily.</text>
</comment>
<feature type="transmembrane region" description="Helical" evidence="4">
    <location>
        <begin position="266"/>
        <end position="284"/>
    </location>
</feature>
<dbReference type="EMBL" id="JACVVK020000332">
    <property type="protein sequence ID" value="KAK7478142.1"/>
    <property type="molecule type" value="Genomic_DNA"/>
</dbReference>
<proteinExistence type="inferred from homology"/>
<dbReference type="GO" id="GO:0005525">
    <property type="term" value="F:GTP binding"/>
    <property type="evidence" value="ECO:0007669"/>
    <property type="project" value="UniProtKB-KW"/>
</dbReference>
<accession>A0ABD0JU34</accession>
<dbReference type="AlphaFoldDB" id="A0ABD0JU34"/>
<evidence type="ECO:0000256" key="3">
    <source>
        <dbReference type="ARBA" id="ARBA00023134"/>
    </source>
</evidence>
<keyword evidence="4" id="KW-0812">Transmembrane</keyword>
<dbReference type="InterPro" id="IPR027417">
    <property type="entry name" value="P-loop_NTPase"/>
</dbReference>
<dbReference type="Gene3D" id="3.40.50.300">
    <property type="entry name" value="P-loop containing nucleotide triphosphate hydrolases"/>
    <property type="match status" value="1"/>
</dbReference>